<evidence type="ECO:0008006" key="3">
    <source>
        <dbReference type="Google" id="ProtNLM"/>
    </source>
</evidence>
<name>A0ABX2FYI6_9BACT</name>
<proteinExistence type="predicted"/>
<evidence type="ECO:0000313" key="2">
    <source>
        <dbReference type="Proteomes" id="UP000779507"/>
    </source>
</evidence>
<dbReference type="RefSeq" id="WP_173812201.1">
    <property type="nucleotide sequence ID" value="NZ_JABSNP010000035.1"/>
</dbReference>
<evidence type="ECO:0000313" key="1">
    <source>
        <dbReference type="EMBL" id="NRT21455.1"/>
    </source>
</evidence>
<dbReference type="PROSITE" id="PS51257">
    <property type="entry name" value="PROKAR_LIPOPROTEIN"/>
    <property type="match status" value="1"/>
</dbReference>
<dbReference type="EMBL" id="JABSNP010000035">
    <property type="protein sequence ID" value="NRT21455.1"/>
    <property type="molecule type" value="Genomic_DNA"/>
</dbReference>
<keyword evidence="2" id="KW-1185">Reference proteome</keyword>
<gene>
    <name evidence="1" type="ORF">HNP98_004302</name>
</gene>
<organism evidence="1 2">
    <name type="scientific">Hymenobacter caeli</name>
    <dbReference type="NCBI Taxonomy" id="2735894"/>
    <lineage>
        <taxon>Bacteria</taxon>
        <taxon>Pseudomonadati</taxon>
        <taxon>Bacteroidota</taxon>
        <taxon>Cytophagia</taxon>
        <taxon>Cytophagales</taxon>
        <taxon>Hymenobacteraceae</taxon>
        <taxon>Hymenobacter</taxon>
    </lineage>
</organism>
<sequence length="51" mass="4979">MKKLILLAAGVATLGLGSCSGGKCPAYTSTKAANRVSSPVMASAAAPTARQ</sequence>
<reference evidence="1 2" key="1">
    <citation type="submission" date="2020-05" db="EMBL/GenBank/DDBJ databases">
        <title>Genomic Encyclopedia of Type Strains, Phase IV (KMG-V): Genome sequencing to study the core and pangenomes of soil and plant-associated prokaryotes.</title>
        <authorList>
            <person name="Whitman W."/>
        </authorList>
    </citation>
    <scope>NUCLEOTIDE SEQUENCE [LARGE SCALE GENOMIC DNA]</scope>
    <source>
        <strain evidence="1 2">9A</strain>
    </source>
</reference>
<protein>
    <recommendedName>
        <fullName evidence="3">Lipoprotein</fullName>
    </recommendedName>
</protein>
<accession>A0ABX2FYI6</accession>
<dbReference type="Proteomes" id="UP000779507">
    <property type="component" value="Unassembled WGS sequence"/>
</dbReference>
<comment type="caution">
    <text evidence="1">The sequence shown here is derived from an EMBL/GenBank/DDBJ whole genome shotgun (WGS) entry which is preliminary data.</text>
</comment>